<accession>A0ABW3Q5F4</accession>
<dbReference type="InterPro" id="IPR016181">
    <property type="entry name" value="Acyl_CoA_acyltransferase"/>
</dbReference>
<keyword evidence="2" id="KW-0808">Transferase</keyword>
<dbReference type="EMBL" id="JBHTLP010000008">
    <property type="protein sequence ID" value="MFD1141789.1"/>
    <property type="molecule type" value="Genomic_DNA"/>
</dbReference>
<evidence type="ECO:0000259" key="1">
    <source>
        <dbReference type="Pfam" id="PF13673"/>
    </source>
</evidence>
<dbReference type="Proteomes" id="UP001597116">
    <property type="component" value="Unassembled WGS sequence"/>
</dbReference>
<dbReference type="Gene3D" id="3.40.630.30">
    <property type="match status" value="1"/>
</dbReference>
<dbReference type="GO" id="GO:0016746">
    <property type="term" value="F:acyltransferase activity"/>
    <property type="evidence" value="ECO:0007669"/>
    <property type="project" value="UniProtKB-KW"/>
</dbReference>
<dbReference type="EC" id="2.3.1.-" evidence="2"/>
<proteinExistence type="predicted"/>
<dbReference type="SUPFAM" id="SSF55729">
    <property type="entry name" value="Acyl-CoA N-acyltransferases (Nat)"/>
    <property type="match status" value="1"/>
</dbReference>
<evidence type="ECO:0000313" key="2">
    <source>
        <dbReference type="EMBL" id="MFD1141789.1"/>
    </source>
</evidence>
<comment type="caution">
    <text evidence="2">The sequence shown here is derived from an EMBL/GenBank/DDBJ whole genome shotgun (WGS) entry which is preliminary data.</text>
</comment>
<keyword evidence="2" id="KW-0012">Acyltransferase</keyword>
<keyword evidence="3" id="KW-1185">Reference proteome</keyword>
<sequence length="181" mass="20035">MNMDISVEVASDNHLPLADLICETIKEGVLARGTGIAGRTPDDIREKIRSGQAVVALHRNGDWAGFAYWAVWEDGRYVSHSGLIVNPAYRQQGVADLLKHKLLELTRAAYPQARLFSITTSQAVMSLNTKLGYHAVAFSELPKDPRFWKQCAGCQHHDILNRTAGKYCLCTGMLLEPENVA</sequence>
<organism evidence="2 3">
    <name type="scientific">Larkinella insperata</name>
    <dbReference type="NCBI Taxonomy" id="332158"/>
    <lineage>
        <taxon>Bacteria</taxon>
        <taxon>Pseudomonadati</taxon>
        <taxon>Bacteroidota</taxon>
        <taxon>Cytophagia</taxon>
        <taxon>Cytophagales</taxon>
        <taxon>Spirosomataceae</taxon>
        <taxon>Larkinella</taxon>
    </lineage>
</organism>
<protein>
    <submittedName>
        <fullName evidence="2">GNAT family N-acetyltransferase</fullName>
        <ecNumber evidence="2">2.3.1.-</ecNumber>
    </submittedName>
</protein>
<gene>
    <name evidence="2" type="ORF">ACFQ4C_11750</name>
</gene>
<reference evidence="3" key="1">
    <citation type="journal article" date="2019" name="Int. J. Syst. Evol. Microbiol.">
        <title>The Global Catalogue of Microorganisms (GCM) 10K type strain sequencing project: providing services to taxonomists for standard genome sequencing and annotation.</title>
        <authorList>
            <consortium name="The Broad Institute Genomics Platform"/>
            <consortium name="The Broad Institute Genome Sequencing Center for Infectious Disease"/>
            <person name="Wu L."/>
            <person name="Ma J."/>
        </authorList>
    </citation>
    <scope>NUCLEOTIDE SEQUENCE [LARGE SCALE GENOMIC DNA]</scope>
    <source>
        <strain evidence="3">CCUG 55608</strain>
    </source>
</reference>
<name>A0ABW3Q5F4_9BACT</name>
<dbReference type="InterPro" id="IPR000182">
    <property type="entry name" value="GNAT_dom"/>
</dbReference>
<evidence type="ECO:0000313" key="3">
    <source>
        <dbReference type="Proteomes" id="UP001597116"/>
    </source>
</evidence>
<dbReference type="Pfam" id="PF13673">
    <property type="entry name" value="Acetyltransf_10"/>
    <property type="match status" value="1"/>
</dbReference>
<feature type="domain" description="N-acetyltransferase" evidence="1">
    <location>
        <begin position="41"/>
        <end position="136"/>
    </location>
</feature>
<dbReference type="RefSeq" id="WP_265992279.1">
    <property type="nucleotide sequence ID" value="NZ_CP110973.1"/>
</dbReference>